<proteinExistence type="predicted"/>
<keyword evidence="1" id="KW-0808">Transferase</keyword>
<comment type="caution">
    <text evidence="7">The sequence shown here is derived from an EMBL/GenBank/DDBJ whole genome shotgun (WGS) entry which is preliminary data.</text>
</comment>
<dbReference type="SUPFAM" id="SSF56112">
    <property type="entry name" value="Protein kinase-like (PK-like)"/>
    <property type="match status" value="1"/>
</dbReference>
<protein>
    <recommendedName>
        <fullName evidence="6">Protein kinase domain-containing protein</fullName>
    </recommendedName>
</protein>
<dbReference type="InterPro" id="IPR017441">
    <property type="entry name" value="Protein_kinase_ATP_BS"/>
</dbReference>
<dbReference type="PANTHER" id="PTHR44329">
    <property type="entry name" value="SERINE/THREONINE-PROTEIN KINASE TNNI3K-RELATED"/>
    <property type="match status" value="1"/>
</dbReference>
<evidence type="ECO:0000259" key="6">
    <source>
        <dbReference type="PROSITE" id="PS50011"/>
    </source>
</evidence>
<accession>A0AAD5UD51</accession>
<keyword evidence="3" id="KW-0418">Kinase</keyword>
<dbReference type="SMART" id="SM00219">
    <property type="entry name" value="TyrKc"/>
    <property type="match status" value="1"/>
</dbReference>
<feature type="domain" description="Protein kinase" evidence="6">
    <location>
        <begin position="133"/>
        <end position="261"/>
    </location>
</feature>
<dbReference type="FunFam" id="3.30.200.20:FF:000180">
    <property type="entry name" value="serine/threonine-protein kinase STY46-like"/>
    <property type="match status" value="1"/>
</dbReference>
<evidence type="ECO:0000313" key="8">
    <source>
        <dbReference type="Proteomes" id="UP001210925"/>
    </source>
</evidence>
<keyword evidence="2 5" id="KW-0547">Nucleotide-binding</keyword>
<keyword evidence="8" id="KW-1185">Reference proteome</keyword>
<evidence type="ECO:0000256" key="4">
    <source>
        <dbReference type="ARBA" id="ARBA00022840"/>
    </source>
</evidence>
<keyword evidence="4 5" id="KW-0067">ATP-binding</keyword>
<organism evidence="7 8">
    <name type="scientific">Boothiomyces macroporosus</name>
    <dbReference type="NCBI Taxonomy" id="261099"/>
    <lineage>
        <taxon>Eukaryota</taxon>
        <taxon>Fungi</taxon>
        <taxon>Fungi incertae sedis</taxon>
        <taxon>Chytridiomycota</taxon>
        <taxon>Chytridiomycota incertae sedis</taxon>
        <taxon>Chytridiomycetes</taxon>
        <taxon>Rhizophydiales</taxon>
        <taxon>Terramycetaceae</taxon>
        <taxon>Boothiomyces</taxon>
    </lineage>
</organism>
<evidence type="ECO:0000256" key="1">
    <source>
        <dbReference type="ARBA" id="ARBA00022679"/>
    </source>
</evidence>
<gene>
    <name evidence="7" type="ORF">HK103_002384</name>
</gene>
<sequence length="261" mass="29570">METESCLKDTLALLEELSSPSWANRAFMRNVDVETFRSLQSRLSDACQPLSIKYSYTQEDMLKDVANDIDLMEMELGLIVKDKSRKSISQSTFEKLKKERLTEKLQERRAQVLDLRNSPQVPSNIPKISSNEINVGELIGEGGFGQVFLAEWKSQKVAVKKLTMKSLTKQQLADFFQECQIMHGLSHPNTLQLLGIVAENDMYMLIMEHMNGGSLYDLLQSTKHLTWAQRGAFAYKAASEGDIEAYQSYCNIARAEKTLGQ</sequence>
<dbReference type="GO" id="GO:0005524">
    <property type="term" value="F:ATP binding"/>
    <property type="evidence" value="ECO:0007669"/>
    <property type="project" value="UniProtKB-UniRule"/>
</dbReference>
<dbReference type="InterPro" id="IPR011009">
    <property type="entry name" value="Kinase-like_dom_sf"/>
</dbReference>
<evidence type="ECO:0000256" key="5">
    <source>
        <dbReference type="PROSITE-ProRule" id="PRU10141"/>
    </source>
</evidence>
<dbReference type="InterPro" id="IPR020635">
    <property type="entry name" value="Tyr_kinase_cat_dom"/>
</dbReference>
<dbReference type="InterPro" id="IPR001245">
    <property type="entry name" value="Ser-Thr/Tyr_kinase_cat_dom"/>
</dbReference>
<feature type="binding site" evidence="5">
    <location>
        <position position="161"/>
    </location>
    <ligand>
        <name>ATP</name>
        <dbReference type="ChEBI" id="CHEBI:30616"/>
    </ligand>
</feature>
<evidence type="ECO:0000313" key="7">
    <source>
        <dbReference type="EMBL" id="KAJ3251480.1"/>
    </source>
</evidence>
<name>A0AAD5UD51_9FUNG</name>
<dbReference type="Pfam" id="PF07714">
    <property type="entry name" value="PK_Tyr_Ser-Thr"/>
    <property type="match status" value="1"/>
</dbReference>
<dbReference type="GO" id="GO:0004713">
    <property type="term" value="F:protein tyrosine kinase activity"/>
    <property type="evidence" value="ECO:0007669"/>
    <property type="project" value="InterPro"/>
</dbReference>
<dbReference type="Gene3D" id="1.10.510.10">
    <property type="entry name" value="Transferase(Phosphotransferase) domain 1"/>
    <property type="match status" value="1"/>
</dbReference>
<dbReference type="GO" id="GO:0004674">
    <property type="term" value="F:protein serine/threonine kinase activity"/>
    <property type="evidence" value="ECO:0007669"/>
    <property type="project" value="TreeGrafter"/>
</dbReference>
<reference evidence="7" key="1">
    <citation type="submission" date="2020-05" db="EMBL/GenBank/DDBJ databases">
        <title>Phylogenomic resolution of chytrid fungi.</title>
        <authorList>
            <person name="Stajich J.E."/>
            <person name="Amses K."/>
            <person name="Simmons R."/>
            <person name="Seto K."/>
            <person name="Myers J."/>
            <person name="Bonds A."/>
            <person name="Quandt C.A."/>
            <person name="Barry K."/>
            <person name="Liu P."/>
            <person name="Grigoriev I."/>
            <person name="Longcore J.E."/>
            <person name="James T.Y."/>
        </authorList>
    </citation>
    <scope>NUCLEOTIDE SEQUENCE</scope>
    <source>
        <strain evidence="7">PLAUS21</strain>
    </source>
</reference>
<dbReference type="AlphaFoldDB" id="A0AAD5UD51"/>
<dbReference type="EMBL" id="JADGKB010000181">
    <property type="protein sequence ID" value="KAJ3251480.1"/>
    <property type="molecule type" value="Genomic_DNA"/>
</dbReference>
<dbReference type="InterPro" id="IPR051681">
    <property type="entry name" value="Ser/Thr_Kinases-Pseudokinases"/>
</dbReference>
<evidence type="ECO:0000256" key="2">
    <source>
        <dbReference type="ARBA" id="ARBA00022741"/>
    </source>
</evidence>
<dbReference type="Proteomes" id="UP001210925">
    <property type="component" value="Unassembled WGS sequence"/>
</dbReference>
<dbReference type="InterPro" id="IPR000719">
    <property type="entry name" value="Prot_kinase_dom"/>
</dbReference>
<dbReference type="PROSITE" id="PS00107">
    <property type="entry name" value="PROTEIN_KINASE_ATP"/>
    <property type="match status" value="1"/>
</dbReference>
<dbReference type="PROSITE" id="PS50011">
    <property type="entry name" value="PROTEIN_KINASE_DOM"/>
    <property type="match status" value="1"/>
</dbReference>
<evidence type="ECO:0000256" key="3">
    <source>
        <dbReference type="ARBA" id="ARBA00022777"/>
    </source>
</evidence>
<dbReference type="PANTHER" id="PTHR44329:SF298">
    <property type="entry name" value="MIXED LINEAGE KINASE DOMAIN-LIKE PROTEIN"/>
    <property type="match status" value="1"/>
</dbReference>